<proteinExistence type="predicted"/>
<evidence type="ECO:0000313" key="2">
    <source>
        <dbReference type="Proteomes" id="UP000728185"/>
    </source>
</evidence>
<keyword evidence="2" id="KW-1185">Reference proteome</keyword>
<gene>
    <name evidence="1" type="ORF">FBUS_08289</name>
</gene>
<evidence type="ECO:0000313" key="1">
    <source>
        <dbReference type="EMBL" id="KAA0193145.1"/>
    </source>
</evidence>
<dbReference type="EMBL" id="LUCM01005227">
    <property type="protein sequence ID" value="KAA0193145.1"/>
    <property type="molecule type" value="Genomic_DNA"/>
</dbReference>
<comment type="caution">
    <text evidence="1">The sequence shown here is derived from an EMBL/GenBank/DDBJ whole genome shotgun (WGS) entry which is preliminary data.</text>
</comment>
<reference evidence="1" key="1">
    <citation type="submission" date="2019-05" db="EMBL/GenBank/DDBJ databases">
        <title>Annotation for the trematode Fasciolopsis buski.</title>
        <authorList>
            <person name="Choi Y.-J."/>
        </authorList>
    </citation>
    <scope>NUCLEOTIDE SEQUENCE</scope>
    <source>
        <strain evidence="1">HT</strain>
        <tissue evidence="1">Whole worm</tissue>
    </source>
</reference>
<organism evidence="1 2">
    <name type="scientific">Fasciolopsis buskii</name>
    <dbReference type="NCBI Taxonomy" id="27845"/>
    <lineage>
        <taxon>Eukaryota</taxon>
        <taxon>Metazoa</taxon>
        <taxon>Spiralia</taxon>
        <taxon>Lophotrochozoa</taxon>
        <taxon>Platyhelminthes</taxon>
        <taxon>Trematoda</taxon>
        <taxon>Digenea</taxon>
        <taxon>Plagiorchiida</taxon>
        <taxon>Echinostomata</taxon>
        <taxon>Echinostomatoidea</taxon>
        <taxon>Fasciolidae</taxon>
        <taxon>Fasciolopsis</taxon>
    </lineage>
</organism>
<sequence length="159" mass="17774">MGSCEVGWNVRGYADYHHKSPTEVPATLVILVRFVLPRLYYEPSFGMARRKTLKQMDTVGNVPGKINGVLGLPIVVTAVPINQCDFTDRLLRSVLDPVRLTFADPSFIKVLRQITVPIRIEATSATERKEPTPTWSRMFRVSCNGSGILVVRDDNSSLQ</sequence>
<dbReference type="Proteomes" id="UP000728185">
    <property type="component" value="Unassembled WGS sequence"/>
</dbReference>
<dbReference type="AlphaFoldDB" id="A0A8E0VJL8"/>
<protein>
    <submittedName>
        <fullName evidence="1">Uncharacterized protein</fullName>
    </submittedName>
</protein>
<name>A0A8E0VJL8_9TREM</name>
<accession>A0A8E0VJL8</accession>